<dbReference type="Pfam" id="PF01285">
    <property type="entry name" value="TEA"/>
    <property type="match status" value="1"/>
</dbReference>
<keyword evidence="10" id="KW-1185">Reference proteome</keyword>
<accession>A0A9P5XG53</accession>
<evidence type="ECO:0000313" key="9">
    <source>
        <dbReference type="EMBL" id="KAF9450075.1"/>
    </source>
</evidence>
<evidence type="ECO:0000313" key="10">
    <source>
        <dbReference type="Proteomes" id="UP000807342"/>
    </source>
</evidence>
<feature type="compositionally biased region" description="Low complexity" evidence="7">
    <location>
        <begin position="256"/>
        <end position="267"/>
    </location>
</feature>
<protein>
    <recommendedName>
        <fullName evidence="8">TEA domain-containing protein</fullName>
    </recommendedName>
</protein>
<dbReference type="EMBL" id="MU151113">
    <property type="protein sequence ID" value="KAF9450075.1"/>
    <property type="molecule type" value="Genomic_DNA"/>
</dbReference>
<dbReference type="OrthoDB" id="10006572at2759"/>
<evidence type="ECO:0000256" key="3">
    <source>
        <dbReference type="ARBA" id="ARBA00023015"/>
    </source>
</evidence>
<dbReference type="GO" id="GO:0005634">
    <property type="term" value="C:nucleus"/>
    <property type="evidence" value="ECO:0007669"/>
    <property type="project" value="UniProtKB-SubCell"/>
</dbReference>
<dbReference type="InterPro" id="IPR000818">
    <property type="entry name" value="TEA/ATTS_dom"/>
</dbReference>
<gene>
    <name evidence="9" type="ORF">P691DRAFT_811215</name>
</gene>
<feature type="region of interest" description="Disordered" evidence="7">
    <location>
        <begin position="248"/>
        <end position="267"/>
    </location>
</feature>
<evidence type="ECO:0000256" key="7">
    <source>
        <dbReference type="SAM" id="MobiDB-lite"/>
    </source>
</evidence>
<dbReference type="PANTHER" id="PTHR11834:SF0">
    <property type="entry name" value="PROTEIN SCALLOPED"/>
    <property type="match status" value="1"/>
</dbReference>
<dbReference type="PANTHER" id="PTHR11834">
    <property type="entry name" value="TRANSCRIPTIONAL ENHANCER FACTOR TEF RELATED"/>
    <property type="match status" value="1"/>
</dbReference>
<keyword evidence="3" id="KW-0805">Transcription regulation</keyword>
<evidence type="ECO:0000256" key="2">
    <source>
        <dbReference type="ARBA" id="ARBA00008421"/>
    </source>
</evidence>
<comment type="similarity">
    <text evidence="2">Belongs to the TEC1 family.</text>
</comment>
<feature type="compositionally biased region" description="Basic residues" evidence="7">
    <location>
        <begin position="151"/>
        <end position="164"/>
    </location>
</feature>
<feature type="region of interest" description="Disordered" evidence="7">
    <location>
        <begin position="142"/>
        <end position="194"/>
    </location>
</feature>
<dbReference type="Proteomes" id="UP000807342">
    <property type="component" value="Unassembled WGS sequence"/>
</dbReference>
<comment type="caution">
    <text evidence="9">The sequence shown here is derived from an EMBL/GenBank/DDBJ whole genome shotgun (WGS) entry which is preliminary data.</text>
</comment>
<feature type="DNA-binding region" description="TEA" evidence="6">
    <location>
        <begin position="60"/>
        <end position="134"/>
    </location>
</feature>
<dbReference type="GO" id="GO:0005667">
    <property type="term" value="C:transcription regulator complex"/>
    <property type="evidence" value="ECO:0007669"/>
    <property type="project" value="TreeGrafter"/>
</dbReference>
<evidence type="ECO:0000256" key="1">
    <source>
        <dbReference type="ARBA" id="ARBA00004123"/>
    </source>
</evidence>
<keyword evidence="4" id="KW-0804">Transcription</keyword>
<reference evidence="9" key="1">
    <citation type="submission" date="2020-11" db="EMBL/GenBank/DDBJ databases">
        <authorList>
            <consortium name="DOE Joint Genome Institute"/>
            <person name="Ahrendt S."/>
            <person name="Riley R."/>
            <person name="Andreopoulos W."/>
            <person name="Labutti K."/>
            <person name="Pangilinan J."/>
            <person name="Ruiz-Duenas F.J."/>
            <person name="Barrasa J.M."/>
            <person name="Sanchez-Garcia M."/>
            <person name="Camarero S."/>
            <person name="Miyauchi S."/>
            <person name="Serrano A."/>
            <person name="Linde D."/>
            <person name="Babiker R."/>
            <person name="Drula E."/>
            <person name="Ayuso-Fernandez I."/>
            <person name="Pacheco R."/>
            <person name="Padilla G."/>
            <person name="Ferreira P."/>
            <person name="Barriuso J."/>
            <person name="Kellner H."/>
            <person name="Castanera R."/>
            <person name="Alfaro M."/>
            <person name="Ramirez L."/>
            <person name="Pisabarro A.G."/>
            <person name="Kuo A."/>
            <person name="Tritt A."/>
            <person name="Lipzen A."/>
            <person name="He G."/>
            <person name="Yan M."/>
            <person name="Ng V."/>
            <person name="Cullen D."/>
            <person name="Martin F."/>
            <person name="Rosso M.-N."/>
            <person name="Henrissat B."/>
            <person name="Hibbett D."/>
            <person name="Martinez A.T."/>
            <person name="Grigoriev I.V."/>
        </authorList>
    </citation>
    <scope>NUCLEOTIDE SEQUENCE</scope>
    <source>
        <strain evidence="9">MF-IS2</strain>
    </source>
</reference>
<dbReference type="InterPro" id="IPR038096">
    <property type="entry name" value="TEA/ATTS_sf"/>
</dbReference>
<dbReference type="PROSITE" id="PS51088">
    <property type="entry name" value="TEA_2"/>
    <property type="match status" value="1"/>
</dbReference>
<keyword evidence="5" id="KW-0539">Nucleus</keyword>
<dbReference type="SMART" id="SM00426">
    <property type="entry name" value="TEA"/>
    <property type="match status" value="1"/>
</dbReference>
<evidence type="ECO:0000256" key="6">
    <source>
        <dbReference type="PROSITE-ProRule" id="PRU00505"/>
    </source>
</evidence>
<dbReference type="GO" id="GO:0000981">
    <property type="term" value="F:DNA-binding transcription factor activity, RNA polymerase II-specific"/>
    <property type="evidence" value="ECO:0007669"/>
    <property type="project" value="TreeGrafter"/>
</dbReference>
<dbReference type="Gene3D" id="6.10.20.40">
    <property type="entry name" value="TEA/ATTS domain"/>
    <property type="match status" value="1"/>
</dbReference>
<name>A0A9P5XG53_9AGAR</name>
<dbReference type="PRINTS" id="PR00065">
    <property type="entry name" value="TEADOMAIN"/>
</dbReference>
<feature type="domain" description="TEA" evidence="8">
    <location>
        <begin position="60"/>
        <end position="134"/>
    </location>
</feature>
<dbReference type="GO" id="GO:0000978">
    <property type="term" value="F:RNA polymerase II cis-regulatory region sequence-specific DNA binding"/>
    <property type="evidence" value="ECO:0007669"/>
    <property type="project" value="TreeGrafter"/>
</dbReference>
<proteinExistence type="inferred from homology"/>
<evidence type="ECO:0000256" key="4">
    <source>
        <dbReference type="ARBA" id="ARBA00023163"/>
    </source>
</evidence>
<organism evidence="9 10">
    <name type="scientific">Macrolepiota fuliginosa MF-IS2</name>
    <dbReference type="NCBI Taxonomy" id="1400762"/>
    <lineage>
        <taxon>Eukaryota</taxon>
        <taxon>Fungi</taxon>
        <taxon>Dikarya</taxon>
        <taxon>Basidiomycota</taxon>
        <taxon>Agaricomycotina</taxon>
        <taxon>Agaricomycetes</taxon>
        <taxon>Agaricomycetidae</taxon>
        <taxon>Agaricales</taxon>
        <taxon>Agaricineae</taxon>
        <taxon>Agaricaceae</taxon>
        <taxon>Macrolepiota</taxon>
    </lineage>
</organism>
<evidence type="ECO:0000256" key="5">
    <source>
        <dbReference type="ARBA" id="ARBA00023242"/>
    </source>
</evidence>
<evidence type="ECO:0000259" key="8">
    <source>
        <dbReference type="PROSITE" id="PS51088"/>
    </source>
</evidence>
<comment type="subcellular location">
    <subcellularLocation>
        <location evidence="1">Nucleus</location>
    </subcellularLocation>
</comment>
<dbReference type="AlphaFoldDB" id="A0A9P5XG53"/>
<sequence>MYLHTFQVYGNFEAKGSTADTVTIQTMTVDDLASTYTAAQSLAVLYQRDATGRRCHKTLRGRGEAVWPPNLEAALITGLQVYSERHRVHMRHRGRFIGRNHFLSDYVKSITGRRRSAKQVGSRLQQLKDTCRQLEILYLITGSRSPSPRRDSRRRKSGSKHTLRRSPSTSPELSDVSTEMSPEPEIEASPEYLPCPEISQQETYSTTDATAEPVSPVYDTVPEITYSYPNDQPSTSQYYTHSSQYYSQEWSNTPHSSQQTYQQPSQQWVSYYSHAEPQQQQFVYYDSQYY</sequence>
<dbReference type="InterPro" id="IPR050937">
    <property type="entry name" value="TEC1_TEAD_TF"/>
</dbReference>
<feature type="compositionally biased region" description="Polar residues" evidence="7">
    <location>
        <begin position="165"/>
        <end position="180"/>
    </location>
</feature>